<dbReference type="EMBL" id="BLLF01000556">
    <property type="protein sequence ID" value="GFH12938.1"/>
    <property type="molecule type" value="Genomic_DNA"/>
</dbReference>
<name>A0A699YZZ9_HAELA</name>
<feature type="non-terminal residue" evidence="1">
    <location>
        <position position="1"/>
    </location>
</feature>
<sequence>MESTGLPGCIQVSASTWEALANSGLREDPRWWRSGVMAKGK</sequence>
<feature type="non-terminal residue" evidence="1">
    <location>
        <position position="41"/>
    </location>
</feature>
<reference evidence="1 2" key="1">
    <citation type="submission" date="2020-02" db="EMBL/GenBank/DDBJ databases">
        <title>Draft genome sequence of Haematococcus lacustris strain NIES-144.</title>
        <authorList>
            <person name="Morimoto D."/>
            <person name="Nakagawa S."/>
            <person name="Yoshida T."/>
            <person name="Sawayama S."/>
        </authorList>
    </citation>
    <scope>NUCLEOTIDE SEQUENCE [LARGE SCALE GENOMIC DNA]</scope>
    <source>
        <strain evidence="1 2">NIES-144</strain>
    </source>
</reference>
<proteinExistence type="predicted"/>
<gene>
    <name evidence="1" type="ORF">HaLaN_08720</name>
</gene>
<dbReference type="Proteomes" id="UP000485058">
    <property type="component" value="Unassembled WGS sequence"/>
</dbReference>
<accession>A0A699YZZ9</accession>
<protein>
    <submittedName>
        <fullName evidence="1">Uncharacterized protein</fullName>
    </submittedName>
</protein>
<dbReference type="AlphaFoldDB" id="A0A699YZZ9"/>
<organism evidence="1 2">
    <name type="scientific">Haematococcus lacustris</name>
    <name type="common">Green alga</name>
    <name type="synonym">Haematococcus pluvialis</name>
    <dbReference type="NCBI Taxonomy" id="44745"/>
    <lineage>
        <taxon>Eukaryota</taxon>
        <taxon>Viridiplantae</taxon>
        <taxon>Chlorophyta</taxon>
        <taxon>core chlorophytes</taxon>
        <taxon>Chlorophyceae</taxon>
        <taxon>CS clade</taxon>
        <taxon>Chlamydomonadales</taxon>
        <taxon>Haematococcaceae</taxon>
        <taxon>Haematococcus</taxon>
    </lineage>
</organism>
<evidence type="ECO:0000313" key="2">
    <source>
        <dbReference type="Proteomes" id="UP000485058"/>
    </source>
</evidence>
<keyword evidence="2" id="KW-1185">Reference proteome</keyword>
<comment type="caution">
    <text evidence="1">The sequence shown here is derived from an EMBL/GenBank/DDBJ whole genome shotgun (WGS) entry which is preliminary data.</text>
</comment>
<evidence type="ECO:0000313" key="1">
    <source>
        <dbReference type="EMBL" id="GFH12938.1"/>
    </source>
</evidence>